<keyword evidence="2" id="KW-1185">Reference proteome</keyword>
<organism evidence="1 2">
    <name type="scientific">Halteria grandinella</name>
    <dbReference type="NCBI Taxonomy" id="5974"/>
    <lineage>
        <taxon>Eukaryota</taxon>
        <taxon>Sar</taxon>
        <taxon>Alveolata</taxon>
        <taxon>Ciliophora</taxon>
        <taxon>Intramacronucleata</taxon>
        <taxon>Spirotrichea</taxon>
        <taxon>Stichotrichia</taxon>
        <taxon>Sporadotrichida</taxon>
        <taxon>Halteriidae</taxon>
        <taxon>Halteria</taxon>
    </lineage>
</organism>
<accession>A0A8J8P898</accession>
<gene>
    <name evidence="1" type="ORF">FGO68_gene12840</name>
</gene>
<protein>
    <submittedName>
        <fullName evidence="1">Uncharacterized protein</fullName>
    </submittedName>
</protein>
<dbReference type="AlphaFoldDB" id="A0A8J8P898"/>
<evidence type="ECO:0000313" key="1">
    <source>
        <dbReference type="EMBL" id="TNV87341.1"/>
    </source>
</evidence>
<evidence type="ECO:0000313" key="2">
    <source>
        <dbReference type="Proteomes" id="UP000785679"/>
    </source>
</evidence>
<sequence length="90" mass="10591">MRGCKSEKHKQMVDIISRPHMQTTIKIRGTAIRAKQGLAKVPVLASALFNVYRMRQYAFTRRAQLNIRQWYTGDIIYYVRNRLKPKGHKS</sequence>
<proteinExistence type="predicted"/>
<dbReference type="Proteomes" id="UP000785679">
    <property type="component" value="Unassembled WGS sequence"/>
</dbReference>
<comment type="caution">
    <text evidence="1">The sequence shown here is derived from an EMBL/GenBank/DDBJ whole genome shotgun (WGS) entry which is preliminary data.</text>
</comment>
<name>A0A8J8P898_HALGN</name>
<dbReference type="EMBL" id="RRYP01000492">
    <property type="protein sequence ID" value="TNV87341.1"/>
    <property type="molecule type" value="Genomic_DNA"/>
</dbReference>
<reference evidence="1" key="1">
    <citation type="submission" date="2019-06" db="EMBL/GenBank/DDBJ databases">
        <authorList>
            <person name="Zheng W."/>
        </authorList>
    </citation>
    <scope>NUCLEOTIDE SEQUENCE</scope>
    <source>
        <strain evidence="1">QDHG01</strain>
    </source>
</reference>